<reference evidence="7 8" key="1">
    <citation type="submission" date="2015-12" db="EMBL/GenBank/DDBJ databases">
        <title>Dictyostelia acquired genes for synthesis and detection of signals that induce cell-type specialization by lateral gene transfer from prokaryotes.</title>
        <authorList>
            <person name="Gloeckner G."/>
            <person name="Schaap P."/>
        </authorList>
    </citation>
    <scope>NUCLEOTIDE SEQUENCE [LARGE SCALE GENOMIC DNA]</scope>
    <source>
        <strain evidence="7 8">TK</strain>
    </source>
</reference>
<keyword evidence="8" id="KW-1185">Reference proteome</keyword>
<evidence type="ECO:0000259" key="6">
    <source>
        <dbReference type="Pfam" id="PF26633"/>
    </source>
</evidence>
<dbReference type="InterPro" id="IPR058519">
    <property type="entry name" value="DUF8206"/>
</dbReference>
<dbReference type="EMBL" id="LODT01000028">
    <property type="protein sequence ID" value="KYQ93280.1"/>
    <property type="molecule type" value="Genomic_DNA"/>
</dbReference>
<gene>
    <name evidence="7" type="ORF">DLAC_05939</name>
</gene>
<evidence type="ECO:0000313" key="8">
    <source>
        <dbReference type="Proteomes" id="UP000076078"/>
    </source>
</evidence>
<accession>A0A151ZHC6</accession>
<evidence type="ECO:0000256" key="3">
    <source>
        <dbReference type="ARBA" id="ARBA00023295"/>
    </source>
</evidence>
<feature type="domain" description="DUF8206" evidence="6">
    <location>
        <begin position="680"/>
        <end position="724"/>
    </location>
</feature>
<evidence type="ECO:0000256" key="1">
    <source>
        <dbReference type="ARBA" id="ARBA00005641"/>
    </source>
</evidence>
<dbReference type="STRING" id="361077.A0A151ZHC6"/>
<keyword evidence="2" id="KW-0378">Hydrolase</keyword>
<dbReference type="Pfam" id="PF26633">
    <property type="entry name" value="DUF8206"/>
    <property type="match status" value="1"/>
</dbReference>
<dbReference type="PANTHER" id="PTHR32046">
    <property type="entry name" value="G DOMAIN-CONTAINING PROTEIN"/>
    <property type="match status" value="1"/>
</dbReference>
<dbReference type="InParanoid" id="A0A151ZHC6"/>
<proteinExistence type="inferred from homology"/>
<comment type="similarity">
    <text evidence="1">Belongs to the glycosyl hydrolase 5 (cellulase A) family.</text>
</comment>
<keyword evidence="3" id="KW-0326">Glycosidase</keyword>
<name>A0A151ZHC6_TIELA</name>
<dbReference type="InterPro" id="IPR027417">
    <property type="entry name" value="P-loop_NTPase"/>
</dbReference>
<evidence type="ECO:0000256" key="4">
    <source>
        <dbReference type="SAM" id="MobiDB-lite"/>
    </source>
</evidence>
<organism evidence="7 8">
    <name type="scientific">Tieghemostelium lacteum</name>
    <name type="common">Slime mold</name>
    <name type="synonym">Dictyostelium lacteum</name>
    <dbReference type="NCBI Taxonomy" id="361077"/>
    <lineage>
        <taxon>Eukaryota</taxon>
        <taxon>Amoebozoa</taxon>
        <taxon>Evosea</taxon>
        <taxon>Eumycetozoa</taxon>
        <taxon>Dictyostelia</taxon>
        <taxon>Dictyosteliales</taxon>
        <taxon>Raperosteliaceae</taxon>
        <taxon>Tieghemostelium</taxon>
    </lineage>
</organism>
<dbReference type="Pfam" id="PF00150">
    <property type="entry name" value="Cellulase"/>
    <property type="match status" value="1"/>
</dbReference>
<comment type="caution">
    <text evidence="7">The sequence shown here is derived from an EMBL/GenBank/DDBJ whole genome shotgun (WGS) entry which is preliminary data.</text>
</comment>
<dbReference type="PANTHER" id="PTHR32046:SF12">
    <property type="entry name" value="AIG1-TYPE G DOMAIN-CONTAINING PROTEIN"/>
    <property type="match status" value="1"/>
</dbReference>
<feature type="domain" description="Glycoside hydrolase family 5" evidence="5">
    <location>
        <begin position="64"/>
        <end position="274"/>
    </location>
</feature>
<evidence type="ECO:0000259" key="5">
    <source>
        <dbReference type="Pfam" id="PF00150"/>
    </source>
</evidence>
<feature type="region of interest" description="Disordered" evidence="4">
    <location>
        <begin position="839"/>
        <end position="910"/>
    </location>
</feature>
<evidence type="ECO:0000256" key="2">
    <source>
        <dbReference type="ARBA" id="ARBA00022801"/>
    </source>
</evidence>
<protein>
    <submittedName>
        <fullName evidence="7">Uncharacterized protein</fullName>
    </submittedName>
</protein>
<feature type="compositionally biased region" description="Low complexity" evidence="4">
    <location>
        <begin position="873"/>
        <end position="888"/>
    </location>
</feature>
<dbReference type="OrthoDB" id="2386367at2759"/>
<dbReference type="InterPro" id="IPR017853">
    <property type="entry name" value="GH"/>
</dbReference>
<dbReference type="GO" id="GO:0000272">
    <property type="term" value="P:polysaccharide catabolic process"/>
    <property type="evidence" value="ECO:0007669"/>
    <property type="project" value="InterPro"/>
</dbReference>
<feature type="compositionally biased region" description="Polar residues" evidence="4">
    <location>
        <begin position="839"/>
        <end position="865"/>
    </location>
</feature>
<dbReference type="SUPFAM" id="SSF51445">
    <property type="entry name" value="(Trans)glycosidases"/>
    <property type="match status" value="1"/>
</dbReference>
<dbReference type="Gene3D" id="3.20.20.80">
    <property type="entry name" value="Glycosidases"/>
    <property type="match status" value="1"/>
</dbReference>
<dbReference type="Gene3D" id="3.40.50.300">
    <property type="entry name" value="P-loop containing nucleotide triphosphate hydrolases"/>
    <property type="match status" value="1"/>
</dbReference>
<dbReference type="InterPro" id="IPR001547">
    <property type="entry name" value="Glyco_hydro_5"/>
</dbReference>
<dbReference type="Proteomes" id="UP000076078">
    <property type="component" value="Unassembled WGS sequence"/>
</dbReference>
<evidence type="ECO:0000313" key="7">
    <source>
        <dbReference type="EMBL" id="KYQ93280.1"/>
    </source>
</evidence>
<dbReference type="SUPFAM" id="SSF52540">
    <property type="entry name" value="P-loop containing nucleoside triphosphate hydrolases"/>
    <property type="match status" value="1"/>
</dbReference>
<sequence>MVGVVCAYRYEETTLGLHVNGNNIRNINEEISMIRGVDRPGTQSLCVEKEHIFDENLVDFNVTYINAVKDWKLNTIMVKINEDCWLGKHMDQLKNNSKKINSKTTPAFKNGIPVEPSYFGRGYRSSLKKYIETLTNLNMMVIVSLDWTSDGKHLANSSLPMPGLEGSVEVWKQLATMFKSNPRVLFELYHSPSPGYNQSDCSSLLDGWECWCNGIRCQTSHSYKSAGMQQLLNAIRSTGASNIVLIPGIDFSNNMGRYLDYLPSDPLNQLMASVQITDQDHCNNAECWDEIYKPIYLTMPMIITRVLQQDCSADFLEKVLDYADKNYIHYLTGSWSLTSPFQCESLIENYLGKPTPYDLIFPLKIVINKGCNCTKNFTLRAASYDCSGITEKSYTHANSGLNQIVKNLFVAIATKYLKQTENFPSNEKNVIDRGSSQTDSCIKYGFQTKNYIYSFIDSPGLSDTRGIKQDEINMDKIMRAAEQAKSLTAIILVINGTITRLTVNLQNVINRLKGSIPDSLIENIYVLLTHCRPANSNFEKQSLTIPIKPKNFYYMDNSAFSKDPIDWDKEIRHDLNQGWEKSFSVLNVMLKDITSARPKSTDDFEKMIKLRFKIRSTLHQAQVDIMNLQTLQDSISIYEAQLEKANNDKETFKDFTVTKTILKTDLIPAPYHSTICSTCNVVCHDQCGLDEISTKGNNSFKKCWAMKGKNNCLECHCSYTVHYHDRKTMKSYEITIEEELEDLKNKYLSSEKDSDEAKKNISSVQDAKLIIDSALKRMTEDIKNSCVELKKLCSGFNLVDELSITLEQLEMEAWKHTSLDARKTANDIIRSITEMVNQLSQGQTTSKPGLMNSYNKSREPNSNIESKPETQSKKSGSGSESDSTSGSTKEGDLNVDGFILMNIKDSTKEN</sequence>
<dbReference type="AlphaFoldDB" id="A0A151ZHC6"/>
<dbReference type="GO" id="GO:0004553">
    <property type="term" value="F:hydrolase activity, hydrolyzing O-glycosyl compounds"/>
    <property type="evidence" value="ECO:0007669"/>
    <property type="project" value="InterPro"/>
</dbReference>